<dbReference type="InterPro" id="IPR027516">
    <property type="entry name" value="EIF3C"/>
</dbReference>
<dbReference type="PANTHER" id="PTHR13937">
    <property type="entry name" value="EUKARYOTIC TRANSLATION INITATION FACTOR 3, SUBUNIT 8 EIF3S8 -RELATED"/>
    <property type="match status" value="1"/>
</dbReference>
<comment type="subcellular location">
    <subcellularLocation>
        <location evidence="4">Cytoplasm</location>
    </subcellularLocation>
</comment>
<gene>
    <name evidence="7" type="ORF">VaNZ11_004943</name>
</gene>
<feature type="region of interest" description="Disordered" evidence="5">
    <location>
        <begin position="1"/>
        <end position="88"/>
    </location>
</feature>
<dbReference type="HAMAP" id="MF_03002">
    <property type="entry name" value="eIF3c"/>
    <property type="match status" value="1"/>
</dbReference>
<dbReference type="InterPro" id="IPR036390">
    <property type="entry name" value="WH_DNA-bd_sf"/>
</dbReference>
<evidence type="ECO:0000256" key="5">
    <source>
        <dbReference type="SAM" id="MobiDB-lite"/>
    </source>
</evidence>
<evidence type="ECO:0000256" key="1">
    <source>
        <dbReference type="ARBA" id="ARBA00022490"/>
    </source>
</evidence>
<keyword evidence="3 4" id="KW-0648">Protein biosynthesis</keyword>
<comment type="function">
    <text evidence="4">Component of the eukaryotic translation initiation factor 3 (eIF-3) complex, which is involved in protein synthesis of a specialized repertoire of mRNAs and, together with other initiation factors, stimulates binding of mRNA and methionyl-tRNAi to the 40S ribosome. The eIF-3 complex specifically targets and initiates translation of a subset of mRNAs involved in cell proliferation.</text>
</comment>
<dbReference type="InterPro" id="IPR000717">
    <property type="entry name" value="PCI_dom"/>
</dbReference>
<sequence length="943" mass="105173">MSKFWGRDSSDEEEEENTEEESSNEEESSEDDDDSSSADDSSSGSSGSDSDSDSDSDDEGPNKFLAGSSDSDSDDDRRVVKSEKDKRMGDLAQTAEDIRNKIKINDWSTIQELFDILNQRLEKTRKFLVGPTVPRVYLKCLIELEDYLNETLGNKDLKKKMSQTNAKAFNTMRQRLKKHNINFADQMAKVRENPDEDDEEEDVESASSESESGDEWEQEDRKHHQQQKVKDKLLTMDPKEITYEMVARKLREIVVARGRRSTDKQEQVEMLTYLVTVARGSAQRFEVLAQLTSSLFDLNPGMMGHLQTGLWKKCVINLFEMLRILQDNPNIKVDEGADALEERTEQPPDGAEVRVWGNVVAFVERLDDELFKSLQVIDPHTHEYMARLRDEPVYLALSTKVLEYLQRVGDTTGSAKVALRLVEHLYYKTAAVYDAMRKLALAQQHNAASIPVPADEGEEEEPGAKVEVLMPSDYVMAEDCHEVMHGLVGGVIFKYGDERTKARAMMCYIYHKAIHDDFYGARDLLLMSHLQDSIQHMDVSTMILYNRAMAQLGLAGFRAGLIQEAHACLNELYGTGHMKELLAQGISMSKYHEKTPEQELAEKRRQMPFHMHITLELLESAYLACAMLLEVPNMAANPLNAKKKMISKPFHRVWDTYARQAFTGPPENVRDHIMAASRALAQGDWSKSFNYLKSLNAWNLLPKKDQVLAMLKVKVQEEAVRTYLLTYSSQYASLSLDQLASMFELPDKQIYSIASKMMIAEELLGAWDQPTRTIVMHASESSRVQRMALQLADKALAIVELNGLAFSYRSGGLRDADDEGGAGPGASRRRGGQWDEEGGAGGRSRGGAKLTLVRNLGGRGDRGDRSSIRPGPRSGGMGGRGYRREGGMGSGSYGDRVGGGPRGYGRPGMGGNMSSMSALGSLRAAGGGIGMGPRGDLRDSQRP</sequence>
<dbReference type="PROSITE" id="PS50250">
    <property type="entry name" value="PCI"/>
    <property type="match status" value="1"/>
</dbReference>
<dbReference type="SUPFAM" id="SSF46785">
    <property type="entry name" value="Winged helix' DNA-binding domain"/>
    <property type="match status" value="1"/>
</dbReference>
<reference evidence="7 8" key="1">
    <citation type="journal article" date="2023" name="IScience">
        <title>Expanded male sex-determining region conserved during the evolution of homothallism in the green alga Volvox.</title>
        <authorList>
            <person name="Yamamoto K."/>
            <person name="Matsuzaki R."/>
            <person name="Mahakham W."/>
            <person name="Heman W."/>
            <person name="Sekimoto H."/>
            <person name="Kawachi M."/>
            <person name="Minakuchi Y."/>
            <person name="Toyoda A."/>
            <person name="Nozaki H."/>
        </authorList>
    </citation>
    <scope>NUCLEOTIDE SEQUENCE [LARGE SCALE GENOMIC DNA]</scope>
    <source>
        <strain evidence="7 8">NIES-4468</strain>
    </source>
</reference>
<dbReference type="Pfam" id="PF05470">
    <property type="entry name" value="eIF-3c_N"/>
    <property type="match status" value="1"/>
</dbReference>
<evidence type="ECO:0000313" key="7">
    <source>
        <dbReference type="EMBL" id="GLI62334.1"/>
    </source>
</evidence>
<organism evidence="7 8">
    <name type="scientific">Volvox africanus</name>
    <dbReference type="NCBI Taxonomy" id="51714"/>
    <lineage>
        <taxon>Eukaryota</taxon>
        <taxon>Viridiplantae</taxon>
        <taxon>Chlorophyta</taxon>
        <taxon>core chlorophytes</taxon>
        <taxon>Chlorophyceae</taxon>
        <taxon>CS clade</taxon>
        <taxon>Chlamydomonadales</taxon>
        <taxon>Volvocaceae</taxon>
        <taxon>Volvox</taxon>
    </lineage>
</organism>
<keyword evidence="2 4" id="KW-0396">Initiation factor</keyword>
<feature type="compositionally biased region" description="Low complexity" evidence="5">
    <location>
        <begin position="38"/>
        <end position="49"/>
    </location>
</feature>
<feature type="compositionally biased region" description="Acidic residues" evidence="5">
    <location>
        <begin position="10"/>
        <end position="37"/>
    </location>
</feature>
<accession>A0ABQ5RY47</accession>
<dbReference type="SMART" id="SM00088">
    <property type="entry name" value="PINT"/>
    <property type="match status" value="1"/>
</dbReference>
<feature type="compositionally biased region" description="Basic and acidic residues" evidence="5">
    <location>
        <begin position="75"/>
        <end position="88"/>
    </location>
</feature>
<feature type="compositionally biased region" description="Gly residues" evidence="5">
    <location>
        <begin position="887"/>
        <end position="911"/>
    </location>
</feature>
<name>A0ABQ5RY47_9CHLO</name>
<dbReference type="PANTHER" id="PTHR13937:SF0">
    <property type="entry name" value="EUKARYOTIC TRANSLATION INITIATION FACTOR 3 SUBUNIT C-RELATED"/>
    <property type="match status" value="1"/>
</dbReference>
<feature type="compositionally biased region" description="Acidic residues" evidence="5">
    <location>
        <begin position="50"/>
        <end position="59"/>
    </location>
</feature>
<dbReference type="Pfam" id="PF01399">
    <property type="entry name" value="PCI"/>
    <property type="match status" value="1"/>
</dbReference>
<comment type="caution">
    <text evidence="7">The sequence shown here is derived from an EMBL/GenBank/DDBJ whole genome shotgun (WGS) entry which is preliminary data.</text>
</comment>
<comment type="similarity">
    <text evidence="4">Belongs to the eIF-3 subunit C family.</text>
</comment>
<dbReference type="InterPro" id="IPR008905">
    <property type="entry name" value="EIF3C_N_dom"/>
</dbReference>
<evidence type="ECO:0000259" key="6">
    <source>
        <dbReference type="PROSITE" id="PS50250"/>
    </source>
</evidence>
<comment type="subunit">
    <text evidence="4">Component of the eukaryotic translation initiation factor 3 (eIF-3) complex.</text>
</comment>
<feature type="compositionally biased region" description="Acidic residues" evidence="5">
    <location>
        <begin position="194"/>
        <end position="204"/>
    </location>
</feature>
<evidence type="ECO:0000313" key="8">
    <source>
        <dbReference type="Proteomes" id="UP001165090"/>
    </source>
</evidence>
<dbReference type="EMBL" id="BSDZ01000013">
    <property type="protein sequence ID" value="GLI62334.1"/>
    <property type="molecule type" value="Genomic_DNA"/>
</dbReference>
<protein>
    <recommendedName>
        <fullName evidence="4">Eukaryotic translation initiation factor 3 subunit C</fullName>
        <shortName evidence="4">eIF3c</shortName>
    </recommendedName>
    <alternativeName>
        <fullName evidence="4">Eukaryotic translation initiation factor 3 subunit 8</fullName>
    </alternativeName>
    <alternativeName>
        <fullName evidence="4">eIF3 p110</fullName>
    </alternativeName>
</protein>
<feature type="domain" description="PCI" evidence="6">
    <location>
        <begin position="609"/>
        <end position="781"/>
    </location>
</feature>
<proteinExistence type="inferred from homology"/>
<evidence type="ECO:0000256" key="2">
    <source>
        <dbReference type="ARBA" id="ARBA00022540"/>
    </source>
</evidence>
<evidence type="ECO:0000256" key="4">
    <source>
        <dbReference type="HAMAP-Rule" id="MF_03002"/>
    </source>
</evidence>
<keyword evidence="1 4" id="KW-0963">Cytoplasm</keyword>
<evidence type="ECO:0000256" key="3">
    <source>
        <dbReference type="ARBA" id="ARBA00022917"/>
    </source>
</evidence>
<feature type="region of interest" description="Disordered" evidence="5">
    <location>
        <begin position="813"/>
        <end position="943"/>
    </location>
</feature>
<feature type="region of interest" description="Disordered" evidence="5">
    <location>
        <begin position="185"/>
        <end position="232"/>
    </location>
</feature>
<dbReference type="Proteomes" id="UP001165090">
    <property type="component" value="Unassembled WGS sequence"/>
</dbReference>
<feature type="compositionally biased region" description="Low complexity" evidence="5">
    <location>
        <begin position="913"/>
        <end position="924"/>
    </location>
</feature>
<keyword evidence="8" id="KW-1185">Reference proteome</keyword>